<dbReference type="AlphaFoldDB" id="A0A5J9W9Y2"/>
<sequence length="76" mass="8935">MSNLQEWTMRKLLTAGVKIAKERKENIQEWKASERNIRHPFKRRFVLAIQKVQPCFCRHVLSSAVAQNLCKLSILL</sequence>
<name>A0A5J9W9Y2_9POAL</name>
<comment type="caution">
    <text evidence="1">The sequence shown here is derived from an EMBL/GenBank/DDBJ whole genome shotgun (WGS) entry which is preliminary data.</text>
</comment>
<proteinExistence type="predicted"/>
<reference evidence="1 2" key="1">
    <citation type="journal article" date="2019" name="Sci. Rep.">
        <title>A high-quality genome of Eragrostis curvula grass provides insights into Poaceae evolution and supports new strategies to enhance forage quality.</title>
        <authorList>
            <person name="Carballo J."/>
            <person name="Santos B.A.C.M."/>
            <person name="Zappacosta D."/>
            <person name="Garbus I."/>
            <person name="Selva J.P."/>
            <person name="Gallo C.A."/>
            <person name="Diaz A."/>
            <person name="Albertini E."/>
            <person name="Caccamo M."/>
            <person name="Echenique V."/>
        </authorList>
    </citation>
    <scope>NUCLEOTIDE SEQUENCE [LARGE SCALE GENOMIC DNA]</scope>
    <source>
        <strain evidence="2">cv. Victoria</strain>
        <tissue evidence="1">Leaf</tissue>
    </source>
</reference>
<keyword evidence="2" id="KW-1185">Reference proteome</keyword>
<evidence type="ECO:0000313" key="2">
    <source>
        <dbReference type="Proteomes" id="UP000324897"/>
    </source>
</evidence>
<dbReference type="Proteomes" id="UP000324897">
    <property type="component" value="Chromosome 5"/>
</dbReference>
<organism evidence="1 2">
    <name type="scientific">Eragrostis curvula</name>
    <name type="common">weeping love grass</name>
    <dbReference type="NCBI Taxonomy" id="38414"/>
    <lineage>
        <taxon>Eukaryota</taxon>
        <taxon>Viridiplantae</taxon>
        <taxon>Streptophyta</taxon>
        <taxon>Embryophyta</taxon>
        <taxon>Tracheophyta</taxon>
        <taxon>Spermatophyta</taxon>
        <taxon>Magnoliopsida</taxon>
        <taxon>Liliopsida</taxon>
        <taxon>Poales</taxon>
        <taxon>Poaceae</taxon>
        <taxon>PACMAD clade</taxon>
        <taxon>Chloridoideae</taxon>
        <taxon>Eragrostideae</taxon>
        <taxon>Eragrostidinae</taxon>
        <taxon>Eragrostis</taxon>
    </lineage>
</organism>
<dbReference type="Gramene" id="TVU44727">
    <property type="protein sequence ID" value="TVU44727"/>
    <property type="gene ID" value="EJB05_04179"/>
</dbReference>
<dbReference type="EMBL" id="RWGY01000004">
    <property type="protein sequence ID" value="TVU44727.1"/>
    <property type="molecule type" value="Genomic_DNA"/>
</dbReference>
<evidence type="ECO:0000313" key="1">
    <source>
        <dbReference type="EMBL" id="TVU44727.1"/>
    </source>
</evidence>
<protein>
    <submittedName>
        <fullName evidence="1">Uncharacterized protein</fullName>
    </submittedName>
</protein>
<gene>
    <name evidence="1" type="ORF">EJB05_04179</name>
</gene>
<accession>A0A5J9W9Y2</accession>